<dbReference type="InterPro" id="IPR052178">
    <property type="entry name" value="Sec_Metab_Biosynth_SDR"/>
</dbReference>
<comment type="caution">
    <text evidence="4">The sequence shown here is derived from an EMBL/GenBank/DDBJ whole genome shotgun (WGS) entry which is preliminary data.</text>
</comment>
<dbReference type="Proteomes" id="UP000630149">
    <property type="component" value="Unassembled WGS sequence"/>
</dbReference>
<dbReference type="PANTHER" id="PTHR43618:SF8">
    <property type="entry name" value="7ALPHA-HYDROXYSTEROID DEHYDROGENASE"/>
    <property type="match status" value="1"/>
</dbReference>
<dbReference type="Gene3D" id="3.40.50.720">
    <property type="entry name" value="NAD(P)-binding Rossmann-like Domain"/>
    <property type="match status" value="1"/>
</dbReference>
<dbReference type="EMBL" id="BMOB01000003">
    <property type="protein sequence ID" value="GGI82159.1"/>
    <property type="molecule type" value="Genomic_DNA"/>
</dbReference>
<evidence type="ECO:0000256" key="3">
    <source>
        <dbReference type="ARBA" id="ARBA00023002"/>
    </source>
</evidence>
<dbReference type="OrthoDB" id="7301144at2"/>
<dbReference type="PROSITE" id="PS00061">
    <property type="entry name" value="ADH_SHORT"/>
    <property type="match status" value="1"/>
</dbReference>
<dbReference type="InterPro" id="IPR036291">
    <property type="entry name" value="NAD(P)-bd_dom_sf"/>
</dbReference>
<evidence type="ECO:0000313" key="4">
    <source>
        <dbReference type="EMBL" id="GGI82159.1"/>
    </source>
</evidence>
<keyword evidence="5" id="KW-1185">Reference proteome</keyword>
<dbReference type="RefSeq" id="WP_131776224.1">
    <property type="nucleotide sequence ID" value="NZ_BMOB01000003.1"/>
</dbReference>
<proteinExistence type="inferred from homology"/>
<dbReference type="PANTHER" id="PTHR43618">
    <property type="entry name" value="7-ALPHA-HYDROXYSTEROID DEHYDROGENASE"/>
    <property type="match status" value="1"/>
</dbReference>
<dbReference type="PRINTS" id="PR00080">
    <property type="entry name" value="SDRFAMILY"/>
</dbReference>
<protein>
    <submittedName>
        <fullName evidence="4">Gluconate 5-dehydrogenase</fullName>
    </submittedName>
</protein>
<reference evidence="4" key="2">
    <citation type="submission" date="2020-09" db="EMBL/GenBank/DDBJ databases">
        <authorList>
            <person name="Sun Q."/>
            <person name="Ohkuma M."/>
        </authorList>
    </citation>
    <scope>NUCLEOTIDE SEQUENCE</scope>
    <source>
        <strain evidence="4">JCM 13919</strain>
    </source>
</reference>
<keyword evidence="3" id="KW-0560">Oxidoreductase</keyword>
<dbReference type="InterPro" id="IPR002347">
    <property type="entry name" value="SDR_fam"/>
</dbReference>
<evidence type="ECO:0000313" key="5">
    <source>
        <dbReference type="Proteomes" id="UP000630149"/>
    </source>
</evidence>
<dbReference type="GO" id="GO:0016491">
    <property type="term" value="F:oxidoreductase activity"/>
    <property type="evidence" value="ECO:0007669"/>
    <property type="project" value="UniProtKB-KW"/>
</dbReference>
<evidence type="ECO:0000256" key="2">
    <source>
        <dbReference type="ARBA" id="ARBA00022857"/>
    </source>
</evidence>
<organism evidence="4 5">
    <name type="scientific">Legionella impletisoli</name>
    <dbReference type="NCBI Taxonomy" id="343510"/>
    <lineage>
        <taxon>Bacteria</taxon>
        <taxon>Pseudomonadati</taxon>
        <taxon>Pseudomonadota</taxon>
        <taxon>Gammaproteobacteria</taxon>
        <taxon>Legionellales</taxon>
        <taxon>Legionellaceae</taxon>
        <taxon>Legionella</taxon>
    </lineage>
</organism>
<gene>
    <name evidence="4" type="ORF">GCM10007966_08400</name>
</gene>
<keyword evidence="2" id="KW-0521">NADP</keyword>
<dbReference type="SUPFAM" id="SSF51735">
    <property type="entry name" value="NAD(P)-binding Rossmann-fold domains"/>
    <property type="match status" value="1"/>
</dbReference>
<evidence type="ECO:0000256" key="1">
    <source>
        <dbReference type="ARBA" id="ARBA00006484"/>
    </source>
</evidence>
<reference evidence="4" key="1">
    <citation type="journal article" date="2014" name="Int. J. Syst. Evol. Microbiol.">
        <title>Complete genome sequence of Corynebacterium casei LMG S-19264T (=DSM 44701T), isolated from a smear-ripened cheese.</title>
        <authorList>
            <consortium name="US DOE Joint Genome Institute (JGI-PGF)"/>
            <person name="Walter F."/>
            <person name="Albersmeier A."/>
            <person name="Kalinowski J."/>
            <person name="Ruckert C."/>
        </authorList>
    </citation>
    <scope>NUCLEOTIDE SEQUENCE</scope>
    <source>
        <strain evidence="4">JCM 13919</strain>
    </source>
</reference>
<comment type="similarity">
    <text evidence="1">Belongs to the short-chain dehydrogenases/reductases (SDR) family.</text>
</comment>
<dbReference type="InterPro" id="IPR020904">
    <property type="entry name" value="Sc_DH/Rdtase_CS"/>
</dbReference>
<accession>A0A917NA60</accession>
<sequence length="254" mass="28163">MMEHPTVFLTGATGKLGKNIALGFASLGCQLILPIRSEQTGYELAMKCKQAGSKEVHLIQVDLTEDNSADKIQTWLNDHEIFPNILVNNARNLNYLRNDKGIVSRENWKGEMLLDVIIPYELTMLLAQLPGSTLKKVINISSIYGITVPNLKLYDNPDSDSSINYGVAKAALIHLTKELAVRLASKEIEVNSISFGGVEGRVKEDFLTKYKNLCPAEKMLSEDQIFGTVKFLAFNDSNGMTGHNLVMDGGWTVW</sequence>
<dbReference type="PRINTS" id="PR00081">
    <property type="entry name" value="GDHRDH"/>
</dbReference>
<dbReference type="AlphaFoldDB" id="A0A917NA60"/>
<name>A0A917NA60_9GAMM</name>
<dbReference type="Pfam" id="PF13561">
    <property type="entry name" value="adh_short_C2"/>
    <property type="match status" value="1"/>
</dbReference>